<name>A0ABU5K674_9BACI</name>
<evidence type="ECO:0000313" key="2">
    <source>
        <dbReference type="Proteomes" id="UP001291930"/>
    </source>
</evidence>
<evidence type="ECO:0000313" key="1">
    <source>
        <dbReference type="EMBL" id="MDZ5610897.1"/>
    </source>
</evidence>
<keyword evidence="2" id="KW-1185">Reference proteome</keyword>
<feature type="non-terminal residue" evidence="1">
    <location>
        <position position="1"/>
    </location>
</feature>
<gene>
    <name evidence="1" type="ORF">U2I54_29180</name>
</gene>
<protein>
    <submittedName>
        <fullName evidence="1">Uncharacterized protein</fullName>
    </submittedName>
</protein>
<organism evidence="1 2">
    <name type="scientific">Bacillus bingmayongensis</name>
    <dbReference type="NCBI Taxonomy" id="1150157"/>
    <lineage>
        <taxon>Bacteria</taxon>
        <taxon>Bacillati</taxon>
        <taxon>Bacillota</taxon>
        <taxon>Bacilli</taxon>
        <taxon>Bacillales</taxon>
        <taxon>Bacillaceae</taxon>
        <taxon>Bacillus</taxon>
    </lineage>
</organism>
<dbReference type="EMBL" id="JAXOVW010000357">
    <property type="protein sequence ID" value="MDZ5610897.1"/>
    <property type="molecule type" value="Genomic_DNA"/>
</dbReference>
<dbReference type="Proteomes" id="UP001291930">
    <property type="component" value="Unassembled WGS sequence"/>
</dbReference>
<sequence>NKVAVSEGAAGSPPFYGELMNAVHQYKFPCFVLFSFERTNSQLDTVQVVCFFLRLRLQANSTMMDSSPHASREANSAQ</sequence>
<dbReference type="RefSeq" id="WP_374220021.1">
    <property type="nucleotide sequence ID" value="NZ_JAXOVW010000357.1"/>
</dbReference>
<proteinExistence type="predicted"/>
<comment type="caution">
    <text evidence="1">The sequence shown here is derived from an EMBL/GenBank/DDBJ whole genome shotgun (WGS) entry which is preliminary data.</text>
</comment>
<accession>A0ABU5K674</accession>
<reference evidence="2" key="1">
    <citation type="submission" date="2023-11" db="EMBL/GenBank/DDBJ databases">
        <title>Genome Sequence of Bacillus pseudomycoides stain BUPM19.</title>
        <authorList>
            <person name="Farhat A."/>
        </authorList>
    </citation>
    <scope>NUCLEOTIDE SEQUENCE [LARGE SCALE GENOMIC DNA]</scope>
    <source>
        <strain evidence="2">BUPM19</strain>
    </source>
</reference>